<protein>
    <submittedName>
        <fullName evidence="1">Uncharacterized protein</fullName>
    </submittedName>
</protein>
<sequence length="68" mass="7742">RTLAKQSNMRSLIGGRSGVNNGVILTRRTIDVFLIQGRNLKSFNSNKPCSAYVKLKFGLNRKYRTQVR</sequence>
<dbReference type="AlphaFoldDB" id="A0A8S2XAX7"/>
<dbReference type="CDD" id="cd00030">
    <property type="entry name" value="C2"/>
    <property type="match status" value="1"/>
</dbReference>
<feature type="non-terminal residue" evidence="1">
    <location>
        <position position="1"/>
    </location>
</feature>
<name>A0A8S2XAX7_9BILA</name>
<accession>A0A8S2XAX7</accession>
<gene>
    <name evidence="1" type="ORF">SMN809_LOCUS34235</name>
</gene>
<proteinExistence type="predicted"/>
<dbReference type="EMBL" id="CAJOBI010077929">
    <property type="protein sequence ID" value="CAF4485700.1"/>
    <property type="molecule type" value="Genomic_DNA"/>
</dbReference>
<organism evidence="1 2">
    <name type="scientific">Rotaria magnacalcarata</name>
    <dbReference type="NCBI Taxonomy" id="392030"/>
    <lineage>
        <taxon>Eukaryota</taxon>
        <taxon>Metazoa</taxon>
        <taxon>Spiralia</taxon>
        <taxon>Gnathifera</taxon>
        <taxon>Rotifera</taxon>
        <taxon>Eurotatoria</taxon>
        <taxon>Bdelloidea</taxon>
        <taxon>Philodinida</taxon>
        <taxon>Philodinidae</taxon>
        <taxon>Rotaria</taxon>
    </lineage>
</organism>
<evidence type="ECO:0000313" key="1">
    <source>
        <dbReference type="EMBL" id="CAF4485700.1"/>
    </source>
</evidence>
<comment type="caution">
    <text evidence="1">The sequence shown here is derived from an EMBL/GenBank/DDBJ whole genome shotgun (WGS) entry which is preliminary data.</text>
</comment>
<evidence type="ECO:0000313" key="2">
    <source>
        <dbReference type="Proteomes" id="UP000676336"/>
    </source>
</evidence>
<dbReference type="InterPro" id="IPR035892">
    <property type="entry name" value="C2_domain_sf"/>
</dbReference>
<reference evidence="1" key="1">
    <citation type="submission" date="2021-02" db="EMBL/GenBank/DDBJ databases">
        <authorList>
            <person name="Nowell W R."/>
        </authorList>
    </citation>
    <scope>NUCLEOTIDE SEQUENCE</scope>
</reference>
<dbReference type="Proteomes" id="UP000676336">
    <property type="component" value="Unassembled WGS sequence"/>
</dbReference>
<dbReference type="SUPFAM" id="SSF49562">
    <property type="entry name" value="C2 domain (Calcium/lipid-binding domain, CaLB)"/>
    <property type="match status" value="1"/>
</dbReference>